<comment type="caution">
    <text evidence="2">The sequence shown here is derived from an EMBL/GenBank/DDBJ whole genome shotgun (WGS) entry which is preliminary data.</text>
</comment>
<proteinExistence type="predicted"/>
<dbReference type="Pfam" id="PF01797">
    <property type="entry name" value="Y1_Tnp"/>
    <property type="match status" value="1"/>
</dbReference>
<dbReference type="PANTHER" id="PTHR34322:SF2">
    <property type="entry name" value="TRANSPOSASE IS200-LIKE DOMAIN-CONTAINING PROTEIN"/>
    <property type="match status" value="1"/>
</dbReference>
<dbReference type="InterPro" id="IPR036515">
    <property type="entry name" value="Transposase_17_sf"/>
</dbReference>
<dbReference type="Gene3D" id="3.30.70.1290">
    <property type="entry name" value="Transposase IS200-like"/>
    <property type="match status" value="1"/>
</dbReference>
<dbReference type="PANTHER" id="PTHR34322">
    <property type="entry name" value="TRANSPOSASE, Y1_TNP DOMAIN-CONTAINING"/>
    <property type="match status" value="1"/>
</dbReference>
<dbReference type="InterPro" id="IPR002686">
    <property type="entry name" value="Transposase_17"/>
</dbReference>
<sequence length="217" mass="25433">MANREKIALGEYYHIYNRGVDKRSITKDGKDIERFMQSLEFFNSKEPVISLREVISDENIKLKDSLVEIICYCLNPNHYHFLLKEIEEGGISEFMKRLNGGYTWYFNNRHKRSGSLFQGVFKSVHIKSNEQLLHISAYINLNNRVHKISGETAEKVRSSWGEYMGKLGKKICNKEIILGQFKFIKEYKNFTESSLVKILRLKKDKDSPLMLIGEHLF</sequence>
<evidence type="ECO:0000313" key="2">
    <source>
        <dbReference type="EMBL" id="KKP89390.1"/>
    </source>
</evidence>
<dbReference type="EMBL" id="LBQZ01000003">
    <property type="protein sequence ID" value="KKP89390.1"/>
    <property type="molecule type" value="Genomic_DNA"/>
</dbReference>
<dbReference type="SMART" id="SM01321">
    <property type="entry name" value="Y1_Tnp"/>
    <property type="match status" value="1"/>
</dbReference>
<dbReference type="AlphaFoldDB" id="A0A0G0FPI2"/>
<gene>
    <name evidence="2" type="ORF">UR91_C0003G0011</name>
</gene>
<dbReference type="GO" id="GO:0006313">
    <property type="term" value="P:DNA transposition"/>
    <property type="evidence" value="ECO:0007669"/>
    <property type="project" value="InterPro"/>
</dbReference>
<accession>A0A0G0FPI2</accession>
<dbReference type="GO" id="GO:0004803">
    <property type="term" value="F:transposase activity"/>
    <property type="evidence" value="ECO:0007669"/>
    <property type="project" value="InterPro"/>
</dbReference>
<evidence type="ECO:0000259" key="1">
    <source>
        <dbReference type="SMART" id="SM01321"/>
    </source>
</evidence>
<reference evidence="2 3" key="1">
    <citation type="journal article" date="2015" name="Nature">
        <title>rRNA introns, odd ribosomes, and small enigmatic genomes across a large radiation of phyla.</title>
        <authorList>
            <person name="Brown C.T."/>
            <person name="Hug L.A."/>
            <person name="Thomas B.C."/>
            <person name="Sharon I."/>
            <person name="Castelle C.J."/>
            <person name="Singh A."/>
            <person name="Wilkins M.J."/>
            <person name="Williams K.H."/>
            <person name="Banfield J.F."/>
        </authorList>
    </citation>
    <scope>NUCLEOTIDE SEQUENCE [LARGE SCALE GENOMIC DNA]</scope>
</reference>
<name>A0A0G0FPI2_9BACT</name>
<dbReference type="SUPFAM" id="SSF143422">
    <property type="entry name" value="Transposase IS200-like"/>
    <property type="match status" value="1"/>
</dbReference>
<feature type="domain" description="Transposase IS200-like" evidence="1">
    <location>
        <begin position="8"/>
        <end position="142"/>
    </location>
</feature>
<organism evidence="2 3">
    <name type="scientific">Candidatus Nomurabacteria bacterium GW2011_GWC2_35_8</name>
    <dbReference type="NCBI Taxonomy" id="1618752"/>
    <lineage>
        <taxon>Bacteria</taxon>
        <taxon>Candidatus Nomuraibacteriota</taxon>
    </lineage>
</organism>
<protein>
    <submittedName>
        <fullName evidence="2">Transposase</fullName>
    </submittedName>
</protein>
<dbReference type="Proteomes" id="UP000034798">
    <property type="component" value="Unassembled WGS sequence"/>
</dbReference>
<evidence type="ECO:0000313" key="3">
    <source>
        <dbReference type="Proteomes" id="UP000034798"/>
    </source>
</evidence>
<dbReference type="GO" id="GO:0003677">
    <property type="term" value="F:DNA binding"/>
    <property type="evidence" value="ECO:0007669"/>
    <property type="project" value="InterPro"/>
</dbReference>